<name>A0A9Q8Y4X0_ENSAD</name>
<dbReference type="Pfam" id="PF00126">
    <property type="entry name" value="HTH_1"/>
    <property type="match status" value="1"/>
</dbReference>
<dbReference type="GO" id="GO:0003700">
    <property type="term" value="F:DNA-binding transcription factor activity"/>
    <property type="evidence" value="ECO:0007669"/>
    <property type="project" value="InterPro"/>
</dbReference>
<dbReference type="GeneID" id="29518866"/>
<dbReference type="Pfam" id="PF03466">
    <property type="entry name" value="LysR_substrate"/>
    <property type="match status" value="1"/>
</dbReference>
<evidence type="ECO:0000313" key="6">
    <source>
        <dbReference type="EMBL" id="USJ21756.1"/>
    </source>
</evidence>
<evidence type="ECO:0000256" key="2">
    <source>
        <dbReference type="ARBA" id="ARBA00023015"/>
    </source>
</evidence>
<dbReference type="InterPro" id="IPR036390">
    <property type="entry name" value="WH_DNA-bd_sf"/>
</dbReference>
<dbReference type="Gene3D" id="3.40.190.10">
    <property type="entry name" value="Periplasmic binding protein-like II"/>
    <property type="match status" value="1"/>
</dbReference>
<accession>A0A9Q8Y4X0</accession>
<feature type="domain" description="HTH lysR-type" evidence="5">
    <location>
        <begin position="1"/>
        <end position="61"/>
    </location>
</feature>
<sequence length="282" mass="30741">MNAGGWADLELLDHLVRGATLSQAARSLGVDQTTVSRRLAALERRVGAALFDRIDGRLTPTPVLSPVVERLRTISEEASLSLATLLRRTAELQGQVRVTSIGFVLSAILAPALARLEQRHPGLTLDLVADNQMLSIERREADIAIRMARTGEDSVRVKSLGTLRFRLFRPRGQGEGPCPVVRYGPALAHVPEMQALDRLRPDARVALTADKLEILMEAALSLGAELMLPEVSASRDPRFEAVDEPGAAAERPVYLMMHPERARVPSVAAVAAFIEEAVRGWK</sequence>
<organism evidence="6 8">
    <name type="scientific">Ensifer adhaerens</name>
    <name type="common">Sinorhizobium morelense</name>
    <dbReference type="NCBI Taxonomy" id="106592"/>
    <lineage>
        <taxon>Bacteria</taxon>
        <taxon>Pseudomonadati</taxon>
        <taxon>Pseudomonadota</taxon>
        <taxon>Alphaproteobacteria</taxon>
        <taxon>Hyphomicrobiales</taxon>
        <taxon>Rhizobiaceae</taxon>
        <taxon>Sinorhizobium/Ensifer group</taxon>
        <taxon>Ensifer</taxon>
    </lineage>
</organism>
<dbReference type="PROSITE" id="PS50931">
    <property type="entry name" value="HTH_LYSR"/>
    <property type="match status" value="1"/>
</dbReference>
<dbReference type="InterPro" id="IPR005119">
    <property type="entry name" value="LysR_subst-bd"/>
</dbReference>
<reference evidence="7 9" key="2">
    <citation type="submission" date="2023-03" db="EMBL/GenBank/DDBJ databases">
        <title>Comparative genome and transcriptome analysis combination mining strategies for increasing vitamin B12 production of Ensifer adhaerens strain.</title>
        <authorList>
            <person name="Yongheng L."/>
        </authorList>
    </citation>
    <scope>NUCLEOTIDE SEQUENCE [LARGE SCALE GENOMIC DNA]</scope>
    <source>
        <strain evidence="7 9">Casida A-T305</strain>
    </source>
</reference>
<keyword evidence="4" id="KW-0804">Transcription</keyword>
<dbReference type="PANTHER" id="PTHR30579:SF3">
    <property type="entry name" value="TRANSCRIPTIONAL REGULATORY PROTEIN"/>
    <property type="match status" value="1"/>
</dbReference>
<dbReference type="Gene3D" id="1.10.10.10">
    <property type="entry name" value="Winged helix-like DNA-binding domain superfamily/Winged helix DNA-binding domain"/>
    <property type="match status" value="1"/>
</dbReference>
<dbReference type="OrthoDB" id="9793571at2"/>
<dbReference type="GO" id="GO:0003677">
    <property type="term" value="F:DNA binding"/>
    <property type="evidence" value="ECO:0007669"/>
    <property type="project" value="UniProtKB-KW"/>
</dbReference>
<dbReference type="InterPro" id="IPR000847">
    <property type="entry name" value="LysR_HTH_N"/>
</dbReference>
<dbReference type="Proteomes" id="UP001214094">
    <property type="component" value="Chromosome"/>
</dbReference>
<protein>
    <submittedName>
        <fullName evidence="6">LysR family transcriptional regulator</fullName>
    </submittedName>
</protein>
<proteinExistence type="inferred from homology"/>
<evidence type="ECO:0000313" key="8">
    <source>
        <dbReference type="Proteomes" id="UP001055460"/>
    </source>
</evidence>
<dbReference type="InterPro" id="IPR036388">
    <property type="entry name" value="WH-like_DNA-bd_sf"/>
</dbReference>
<dbReference type="SUPFAM" id="SSF46785">
    <property type="entry name" value="Winged helix' DNA-binding domain"/>
    <property type="match status" value="1"/>
</dbReference>
<keyword evidence="3" id="KW-0238">DNA-binding</keyword>
<evidence type="ECO:0000256" key="4">
    <source>
        <dbReference type="ARBA" id="ARBA00023163"/>
    </source>
</evidence>
<evidence type="ECO:0000256" key="1">
    <source>
        <dbReference type="ARBA" id="ARBA00009437"/>
    </source>
</evidence>
<dbReference type="SUPFAM" id="SSF53850">
    <property type="entry name" value="Periplasmic binding protein-like II"/>
    <property type="match status" value="1"/>
</dbReference>
<evidence type="ECO:0000313" key="7">
    <source>
        <dbReference type="EMBL" id="WFP88985.1"/>
    </source>
</evidence>
<evidence type="ECO:0000256" key="3">
    <source>
        <dbReference type="ARBA" id="ARBA00023125"/>
    </source>
</evidence>
<dbReference type="PRINTS" id="PR00039">
    <property type="entry name" value="HTHLYSR"/>
</dbReference>
<keyword evidence="2" id="KW-0805">Transcription regulation</keyword>
<evidence type="ECO:0000313" key="9">
    <source>
        <dbReference type="Proteomes" id="UP001214094"/>
    </source>
</evidence>
<reference evidence="6" key="1">
    <citation type="submission" date="2022-06" db="EMBL/GenBank/DDBJ databases">
        <title>Physiological and biochemical characterization and genomic elucidation of a strain of the genus Ensifer adhaerens M8 that combines arsenic oxidation and chromium reduction.</title>
        <authorList>
            <person name="Li X."/>
            <person name="Yu c."/>
        </authorList>
    </citation>
    <scope>NUCLEOTIDE SEQUENCE</scope>
    <source>
        <strain evidence="6">M8</strain>
    </source>
</reference>
<dbReference type="EMBL" id="CP121308">
    <property type="protein sequence ID" value="WFP88985.1"/>
    <property type="molecule type" value="Genomic_DNA"/>
</dbReference>
<dbReference type="InterPro" id="IPR050176">
    <property type="entry name" value="LTTR"/>
</dbReference>
<dbReference type="Proteomes" id="UP001055460">
    <property type="component" value="Chromosome"/>
</dbReference>
<keyword evidence="9" id="KW-1185">Reference proteome</keyword>
<dbReference type="EMBL" id="CP098807">
    <property type="protein sequence ID" value="USJ21756.1"/>
    <property type="molecule type" value="Genomic_DNA"/>
</dbReference>
<evidence type="ECO:0000259" key="5">
    <source>
        <dbReference type="PROSITE" id="PS50931"/>
    </source>
</evidence>
<gene>
    <name evidence="6" type="ORF">NE863_10505</name>
    <name evidence="7" type="ORF">P4B07_10350</name>
</gene>
<dbReference type="RefSeq" id="WP_034792878.1">
    <property type="nucleotide sequence ID" value="NZ_CP015880.1"/>
</dbReference>
<comment type="similarity">
    <text evidence="1">Belongs to the LysR transcriptional regulatory family.</text>
</comment>
<dbReference type="PANTHER" id="PTHR30579">
    <property type="entry name" value="TRANSCRIPTIONAL REGULATOR"/>
    <property type="match status" value="1"/>
</dbReference>
<dbReference type="KEGG" id="eah:FA04_10180"/>
<dbReference type="AlphaFoldDB" id="A0A9Q8Y4X0"/>